<keyword evidence="1" id="KW-0812">Transmembrane</keyword>
<gene>
    <name evidence="2" type="ORF">B5D82_12025</name>
</gene>
<evidence type="ECO:0000313" key="2">
    <source>
        <dbReference type="EMBL" id="ASP48431.1"/>
    </source>
</evidence>
<proteinExistence type="predicted"/>
<reference evidence="2 3" key="1">
    <citation type="submission" date="2017-08" db="EMBL/GenBank/DDBJ databases">
        <title>Complete genome of Colwellia sp. NB097-1, a psychrophile bacterium ioslated from Bering Sea.</title>
        <authorList>
            <person name="Chen X."/>
        </authorList>
    </citation>
    <scope>NUCLEOTIDE SEQUENCE [LARGE SCALE GENOMIC DNA]</scope>
    <source>
        <strain evidence="2 3">NB097-1</strain>
    </source>
</reference>
<feature type="transmembrane region" description="Helical" evidence="1">
    <location>
        <begin position="44"/>
        <end position="70"/>
    </location>
</feature>
<sequence length="159" mass="19103">MMKFKKSTSYFFVKYAYFLILILIAYLSYFVFEHPDIQTNKSHYLYKIIAYYTAPFIIPLSVICPVYLWFKYRKLEVNLADGVIKLNNKFIDISIVKEIYIKYGSITDSYEYTFYEVVPMEHRKLLVIPMFFEAASQDNFEKELNEFCMRNKVKLTSNK</sequence>
<evidence type="ECO:0000313" key="3">
    <source>
        <dbReference type="Proteomes" id="UP000202259"/>
    </source>
</evidence>
<evidence type="ECO:0000256" key="1">
    <source>
        <dbReference type="SAM" id="Phobius"/>
    </source>
</evidence>
<dbReference type="RefSeq" id="WP_081151822.1">
    <property type="nucleotide sequence ID" value="NZ_CP020465.1"/>
</dbReference>
<dbReference type="EMBL" id="CP020465">
    <property type="protein sequence ID" value="ASP48431.1"/>
    <property type="molecule type" value="Genomic_DNA"/>
</dbReference>
<accession>A0A222G9F7</accession>
<keyword evidence="3" id="KW-1185">Reference proteome</keyword>
<feature type="transmembrane region" description="Helical" evidence="1">
    <location>
        <begin position="12"/>
        <end position="32"/>
    </location>
</feature>
<dbReference type="Proteomes" id="UP000202259">
    <property type="component" value="Chromosome"/>
</dbReference>
<dbReference type="AlphaFoldDB" id="A0A222G9F7"/>
<organism evidence="2 3">
    <name type="scientific">Cognaticolwellia beringensis</name>
    <dbReference type="NCBI Taxonomy" id="1967665"/>
    <lineage>
        <taxon>Bacteria</taxon>
        <taxon>Pseudomonadati</taxon>
        <taxon>Pseudomonadota</taxon>
        <taxon>Gammaproteobacteria</taxon>
        <taxon>Alteromonadales</taxon>
        <taxon>Colwelliaceae</taxon>
        <taxon>Cognaticolwellia</taxon>
    </lineage>
</organism>
<keyword evidence="1" id="KW-1133">Transmembrane helix</keyword>
<name>A0A222G9F7_9GAMM</name>
<dbReference type="KEGG" id="cber:B5D82_12025"/>
<keyword evidence="1" id="KW-0472">Membrane</keyword>
<protein>
    <submittedName>
        <fullName evidence="2">Uncharacterized protein</fullName>
    </submittedName>
</protein>